<dbReference type="Proteomes" id="UP000276309">
    <property type="component" value="Chromosome"/>
</dbReference>
<gene>
    <name evidence="1" type="ORF">D1013_00785</name>
</gene>
<organism evidence="1 2">
    <name type="scientific">Euzebyella marina</name>
    <dbReference type="NCBI Taxonomy" id="1761453"/>
    <lineage>
        <taxon>Bacteria</taxon>
        <taxon>Pseudomonadati</taxon>
        <taxon>Bacteroidota</taxon>
        <taxon>Flavobacteriia</taxon>
        <taxon>Flavobacteriales</taxon>
        <taxon>Flavobacteriaceae</taxon>
        <taxon>Euzebyella</taxon>
    </lineage>
</organism>
<dbReference type="EMBL" id="CP032050">
    <property type="protein sequence ID" value="AYN66018.1"/>
    <property type="molecule type" value="Genomic_DNA"/>
</dbReference>
<dbReference type="KEGG" id="emar:D1013_00785"/>
<dbReference type="AlphaFoldDB" id="A0A3G2L181"/>
<evidence type="ECO:0000313" key="1">
    <source>
        <dbReference type="EMBL" id="AYN66018.1"/>
    </source>
</evidence>
<sequence>MMANKKECVAEEKSIRKGRLKNLNNHTERYLLIRPPEEIANRQNNEDDYTKAPYEKAAFKNVLGSNDLFFHRGKIKQPN</sequence>
<proteinExistence type="predicted"/>
<dbReference type="RefSeq" id="WP_121847071.1">
    <property type="nucleotide sequence ID" value="NZ_CP032050.1"/>
</dbReference>
<evidence type="ECO:0000313" key="2">
    <source>
        <dbReference type="Proteomes" id="UP000276309"/>
    </source>
</evidence>
<reference evidence="1 2" key="1">
    <citation type="submission" date="2018-08" db="EMBL/GenBank/DDBJ databases">
        <title>The reduced genetic potential of extracellular carbohydrate catabolism in Euzebyella marina RN62, a Flavobacteriia bacterium isolated from the hadal water.</title>
        <authorList>
            <person name="Xue C."/>
        </authorList>
    </citation>
    <scope>NUCLEOTIDE SEQUENCE [LARGE SCALE GENOMIC DNA]</scope>
    <source>
        <strain evidence="1 2">RN62</strain>
    </source>
</reference>
<accession>A0A3G2L181</accession>
<protein>
    <submittedName>
        <fullName evidence="1">Uncharacterized protein</fullName>
    </submittedName>
</protein>
<keyword evidence="2" id="KW-1185">Reference proteome</keyword>
<name>A0A3G2L181_9FLAO</name>